<evidence type="ECO:0000313" key="3">
    <source>
        <dbReference type="EMBL" id="GFG59485.1"/>
    </source>
</evidence>
<reference evidence="3 4" key="1">
    <citation type="journal article" date="2019" name="Emerg. Microbes Infect.">
        <title>Comprehensive subspecies identification of 175 nontuberculous mycobacteria species based on 7547 genomic profiles.</title>
        <authorList>
            <person name="Matsumoto Y."/>
            <person name="Kinjo T."/>
            <person name="Motooka D."/>
            <person name="Nabeya D."/>
            <person name="Jung N."/>
            <person name="Uechi K."/>
            <person name="Horii T."/>
            <person name="Iida T."/>
            <person name="Fujita J."/>
            <person name="Nakamura S."/>
        </authorList>
    </citation>
    <scope>NUCLEOTIDE SEQUENCE [LARGE SCALE GENOMIC DNA]</scope>
    <source>
        <strain evidence="3 4">JCM 13392</strain>
    </source>
</reference>
<protein>
    <submittedName>
        <fullName evidence="3">Amino acid ABC transporter substrate-binding protein</fullName>
    </submittedName>
</protein>
<dbReference type="PANTHER" id="PTHR35936">
    <property type="entry name" value="MEMBRANE-BOUND LYTIC MUREIN TRANSGLYCOSYLASE F"/>
    <property type="match status" value="1"/>
</dbReference>
<evidence type="ECO:0000313" key="4">
    <source>
        <dbReference type="Proteomes" id="UP000465241"/>
    </source>
</evidence>
<accession>A0A7I9WP17</accession>
<proteinExistence type="predicted"/>
<dbReference type="Pfam" id="PF00497">
    <property type="entry name" value="SBP_bac_3"/>
    <property type="match status" value="1"/>
</dbReference>
<sequence>MPIPNPAPLCRRGLAALTVIATLAACGSSDESPPAGGAELVEDIDTAQVSVQRPPTDPAVAPAVAQACTAEASPLIKQIQDRGYINWATGMSPPFAFKDDGNIVGVEPDNAAELAHILGVEPRIAEFSYDVMPPAITSGKADIIGAQLFNTPARAAVIAFTEPYYVSGQLFYVLEDSPFQTIADLNTPENRFVYGTGNAQGDVAEEVIPQAVTQDAPLQGQALLYNFMATGRADSSMTEGGLKALLLSKYTNPRLAAIGNNGRVTTPLPTEADLVNPFDVAFGYSKDDPGFGACLNAWVTDMNSSGRIQQRIEHWTEAIESD</sequence>
<comment type="caution">
    <text evidence="3">The sequence shown here is derived from an EMBL/GenBank/DDBJ whole genome shotgun (WGS) entry which is preliminary data.</text>
</comment>
<keyword evidence="1" id="KW-0732">Signal</keyword>
<dbReference type="SUPFAM" id="SSF53850">
    <property type="entry name" value="Periplasmic binding protein-like II"/>
    <property type="match status" value="1"/>
</dbReference>
<dbReference type="RefSeq" id="WP_193489998.1">
    <property type="nucleotide sequence ID" value="NZ_BAAAMC010000017.1"/>
</dbReference>
<dbReference type="EMBL" id="BLKT01000003">
    <property type="protein sequence ID" value="GFG59485.1"/>
    <property type="molecule type" value="Genomic_DNA"/>
</dbReference>
<dbReference type="Gene3D" id="3.40.190.10">
    <property type="entry name" value="Periplasmic binding protein-like II"/>
    <property type="match status" value="2"/>
</dbReference>
<dbReference type="SMART" id="SM00062">
    <property type="entry name" value="PBPb"/>
    <property type="match status" value="1"/>
</dbReference>
<evidence type="ECO:0000256" key="1">
    <source>
        <dbReference type="ARBA" id="ARBA00022729"/>
    </source>
</evidence>
<evidence type="ECO:0000259" key="2">
    <source>
        <dbReference type="SMART" id="SM00062"/>
    </source>
</evidence>
<dbReference type="PANTHER" id="PTHR35936:SF17">
    <property type="entry name" value="ARGININE-BINDING EXTRACELLULAR PROTEIN ARTP"/>
    <property type="match status" value="1"/>
</dbReference>
<dbReference type="AlphaFoldDB" id="A0A7I9WP17"/>
<dbReference type="Proteomes" id="UP000465241">
    <property type="component" value="Unassembled WGS sequence"/>
</dbReference>
<organism evidence="3 4">
    <name type="scientific">Mycolicibacterium murale</name>
    <dbReference type="NCBI Taxonomy" id="182220"/>
    <lineage>
        <taxon>Bacteria</taxon>
        <taxon>Bacillati</taxon>
        <taxon>Actinomycetota</taxon>
        <taxon>Actinomycetes</taxon>
        <taxon>Mycobacteriales</taxon>
        <taxon>Mycobacteriaceae</taxon>
        <taxon>Mycolicibacterium</taxon>
    </lineage>
</organism>
<keyword evidence="4" id="KW-1185">Reference proteome</keyword>
<gene>
    <name evidence="3" type="ORF">MMUR_36210</name>
</gene>
<dbReference type="InterPro" id="IPR001638">
    <property type="entry name" value="Solute-binding_3/MltF_N"/>
</dbReference>
<name>A0A7I9WP17_9MYCO</name>
<feature type="domain" description="Solute-binding protein family 3/N-terminal" evidence="2">
    <location>
        <begin position="84"/>
        <end position="319"/>
    </location>
</feature>